<dbReference type="EMBL" id="BAABGL010000002">
    <property type="protein sequence ID" value="GAA4384578.1"/>
    <property type="molecule type" value="Genomic_DNA"/>
</dbReference>
<protein>
    <recommendedName>
        <fullName evidence="5">DUF3093 domain-containing protein</fullName>
    </recommendedName>
</protein>
<evidence type="ECO:0008006" key="5">
    <source>
        <dbReference type="Google" id="ProtNLM"/>
    </source>
</evidence>
<accession>A0ABP8J3W7</accession>
<evidence type="ECO:0000256" key="2">
    <source>
        <dbReference type="SAM" id="Phobius"/>
    </source>
</evidence>
<keyword evidence="2" id="KW-1133">Transmembrane helix</keyword>
<keyword evidence="2" id="KW-0472">Membrane</keyword>
<comment type="caution">
    <text evidence="3">The sequence shown here is derived from an EMBL/GenBank/DDBJ whole genome shotgun (WGS) entry which is preliminary data.</text>
</comment>
<keyword evidence="4" id="KW-1185">Reference proteome</keyword>
<dbReference type="RefSeq" id="WP_137318875.1">
    <property type="nucleotide sequence ID" value="NZ_BAABGL010000002.1"/>
</dbReference>
<keyword evidence="2" id="KW-0812">Transmembrane</keyword>
<evidence type="ECO:0000256" key="1">
    <source>
        <dbReference type="SAM" id="MobiDB-lite"/>
    </source>
</evidence>
<proteinExistence type="predicted"/>
<feature type="compositionally biased region" description="Basic and acidic residues" evidence="1">
    <location>
        <begin position="1"/>
        <end position="17"/>
    </location>
</feature>
<feature type="region of interest" description="Disordered" evidence="1">
    <location>
        <begin position="1"/>
        <end position="34"/>
    </location>
</feature>
<name>A0ABP8J3W7_9MICO</name>
<organism evidence="3 4">
    <name type="scientific">Brevibacterium pityocampae</name>
    <dbReference type="NCBI Taxonomy" id="506594"/>
    <lineage>
        <taxon>Bacteria</taxon>
        <taxon>Bacillati</taxon>
        <taxon>Actinomycetota</taxon>
        <taxon>Actinomycetes</taxon>
        <taxon>Micrococcales</taxon>
        <taxon>Brevibacteriaceae</taxon>
        <taxon>Brevibacterium</taxon>
    </lineage>
</organism>
<feature type="region of interest" description="Disordered" evidence="1">
    <location>
        <begin position="149"/>
        <end position="168"/>
    </location>
</feature>
<evidence type="ECO:0000313" key="4">
    <source>
        <dbReference type="Proteomes" id="UP001500642"/>
    </source>
</evidence>
<reference evidence="4" key="1">
    <citation type="journal article" date="2019" name="Int. J. Syst. Evol. Microbiol.">
        <title>The Global Catalogue of Microorganisms (GCM) 10K type strain sequencing project: providing services to taxonomists for standard genome sequencing and annotation.</title>
        <authorList>
            <consortium name="The Broad Institute Genomics Platform"/>
            <consortium name="The Broad Institute Genome Sequencing Center for Infectious Disease"/>
            <person name="Wu L."/>
            <person name="Ma J."/>
        </authorList>
    </citation>
    <scope>NUCLEOTIDE SEQUENCE [LARGE SCALE GENOMIC DNA]</scope>
    <source>
        <strain evidence="4">JCM 17808</strain>
    </source>
</reference>
<sequence length="211" mass="22587">MSNDHRTEKHPRHDSEHPPVTTGRGRPSGPSARADYTLSRHEQMWITAQVNQPGWNLFYGIGLLVVAISLAVSIFSAPLTSGSTAIALGLSAVIAVGGLMLCRMGWRRIAPLQRLRRDRAPHTTRSVEVQGLLGSNALRLLQDDGREVSLRGPAPSTADGDRSEAPIPVGSTAQLSVFAPYDELGSAPARLLLADGDHAIGWITDDGAARF</sequence>
<dbReference type="Proteomes" id="UP001500642">
    <property type="component" value="Unassembled WGS sequence"/>
</dbReference>
<feature type="transmembrane region" description="Helical" evidence="2">
    <location>
        <begin position="57"/>
        <end position="79"/>
    </location>
</feature>
<feature type="transmembrane region" description="Helical" evidence="2">
    <location>
        <begin position="85"/>
        <end position="106"/>
    </location>
</feature>
<gene>
    <name evidence="3" type="ORF">GCM10023167_05510</name>
</gene>
<evidence type="ECO:0000313" key="3">
    <source>
        <dbReference type="EMBL" id="GAA4384578.1"/>
    </source>
</evidence>